<organism evidence="2 3">
    <name type="scientific">Paramecium octaurelia</name>
    <dbReference type="NCBI Taxonomy" id="43137"/>
    <lineage>
        <taxon>Eukaryota</taxon>
        <taxon>Sar</taxon>
        <taxon>Alveolata</taxon>
        <taxon>Ciliophora</taxon>
        <taxon>Intramacronucleata</taxon>
        <taxon>Oligohymenophorea</taxon>
        <taxon>Peniculida</taxon>
        <taxon>Parameciidae</taxon>
        <taxon>Paramecium</taxon>
    </lineage>
</organism>
<name>A0A8S1VKZ7_PAROT</name>
<keyword evidence="3" id="KW-1185">Reference proteome</keyword>
<dbReference type="AlphaFoldDB" id="A0A8S1VKZ7"/>
<evidence type="ECO:0000256" key="1">
    <source>
        <dbReference type="SAM" id="MobiDB-lite"/>
    </source>
</evidence>
<feature type="region of interest" description="Disordered" evidence="1">
    <location>
        <begin position="1"/>
        <end position="20"/>
    </location>
</feature>
<feature type="region of interest" description="Disordered" evidence="1">
    <location>
        <begin position="49"/>
        <end position="99"/>
    </location>
</feature>
<dbReference type="Proteomes" id="UP000683925">
    <property type="component" value="Unassembled WGS sequence"/>
</dbReference>
<comment type="caution">
    <text evidence="2">The sequence shown here is derived from an EMBL/GenBank/DDBJ whole genome shotgun (WGS) entry which is preliminary data.</text>
</comment>
<evidence type="ECO:0000313" key="2">
    <source>
        <dbReference type="EMBL" id="CAD8177537.1"/>
    </source>
</evidence>
<reference evidence="2" key="1">
    <citation type="submission" date="2021-01" db="EMBL/GenBank/DDBJ databases">
        <authorList>
            <consortium name="Genoscope - CEA"/>
            <person name="William W."/>
        </authorList>
    </citation>
    <scope>NUCLEOTIDE SEQUENCE</scope>
</reference>
<evidence type="ECO:0000313" key="3">
    <source>
        <dbReference type="Proteomes" id="UP000683925"/>
    </source>
</evidence>
<feature type="compositionally biased region" description="Polar residues" evidence="1">
    <location>
        <begin position="62"/>
        <end position="81"/>
    </location>
</feature>
<dbReference type="EMBL" id="CAJJDP010000068">
    <property type="protein sequence ID" value="CAD8177537.1"/>
    <property type="molecule type" value="Genomic_DNA"/>
</dbReference>
<proteinExistence type="predicted"/>
<accession>A0A8S1VKZ7</accession>
<sequence length="99" mass="11589">MEIQSLKEQIKKLQTQNKNQDEKLQRYGLKMQQLGKNQINENFSHLKINQSKSQESKGGVYQQAQTNKSNAYSPMKAQNNMAHKKNPFEDQKSSNNYFH</sequence>
<protein>
    <submittedName>
        <fullName evidence="2">Uncharacterized protein</fullName>
    </submittedName>
</protein>
<gene>
    <name evidence="2" type="ORF">POCTA_138.1.T0690080</name>
</gene>